<dbReference type="Proteomes" id="UP001153269">
    <property type="component" value="Unassembled WGS sequence"/>
</dbReference>
<sequence length="56" mass="6340">MEVEVLFGVYLNRHRALTDIVTGILQQSSPPPPPPSAAHRDASHWLHIWMEKHGCL</sequence>
<comment type="caution">
    <text evidence="1">The sequence shown here is derived from an EMBL/GenBank/DDBJ whole genome shotgun (WGS) entry which is preliminary data.</text>
</comment>
<protein>
    <submittedName>
        <fullName evidence="1">Uncharacterized protein</fullName>
    </submittedName>
</protein>
<feature type="non-terminal residue" evidence="1">
    <location>
        <position position="56"/>
    </location>
</feature>
<accession>A0A9N7V0G5</accession>
<reference evidence="1" key="1">
    <citation type="submission" date="2020-03" db="EMBL/GenBank/DDBJ databases">
        <authorList>
            <person name="Weist P."/>
        </authorList>
    </citation>
    <scope>NUCLEOTIDE SEQUENCE</scope>
</reference>
<name>A0A9N7V0G5_PLEPL</name>
<gene>
    <name evidence="1" type="ORF">PLEPLA_LOCUS30818</name>
</gene>
<organism evidence="1 2">
    <name type="scientific">Pleuronectes platessa</name>
    <name type="common">European plaice</name>
    <dbReference type="NCBI Taxonomy" id="8262"/>
    <lineage>
        <taxon>Eukaryota</taxon>
        <taxon>Metazoa</taxon>
        <taxon>Chordata</taxon>
        <taxon>Craniata</taxon>
        <taxon>Vertebrata</taxon>
        <taxon>Euteleostomi</taxon>
        <taxon>Actinopterygii</taxon>
        <taxon>Neopterygii</taxon>
        <taxon>Teleostei</taxon>
        <taxon>Neoteleostei</taxon>
        <taxon>Acanthomorphata</taxon>
        <taxon>Carangaria</taxon>
        <taxon>Pleuronectiformes</taxon>
        <taxon>Pleuronectoidei</taxon>
        <taxon>Pleuronectidae</taxon>
        <taxon>Pleuronectes</taxon>
    </lineage>
</organism>
<evidence type="ECO:0000313" key="1">
    <source>
        <dbReference type="EMBL" id="CAB1443102.1"/>
    </source>
</evidence>
<proteinExistence type="predicted"/>
<dbReference type="EMBL" id="CADEAL010003001">
    <property type="protein sequence ID" value="CAB1443102.1"/>
    <property type="molecule type" value="Genomic_DNA"/>
</dbReference>
<keyword evidence="2" id="KW-1185">Reference proteome</keyword>
<dbReference type="AlphaFoldDB" id="A0A9N7V0G5"/>
<evidence type="ECO:0000313" key="2">
    <source>
        <dbReference type="Proteomes" id="UP001153269"/>
    </source>
</evidence>